<dbReference type="PANTHER" id="PTHR11269">
    <property type="entry name" value="PERIOD CIRCADIAN PROTEIN"/>
    <property type="match status" value="1"/>
</dbReference>
<reference evidence="5 6" key="1">
    <citation type="submission" date="2023-05" db="EMBL/GenBank/DDBJ databases">
        <title>B98-5 Cell Line De Novo Hybrid Assembly: An Optical Mapping Approach.</title>
        <authorList>
            <person name="Kananen K."/>
            <person name="Auerbach J.A."/>
            <person name="Kautto E."/>
            <person name="Blachly J.S."/>
        </authorList>
    </citation>
    <scope>NUCLEOTIDE SEQUENCE [LARGE SCALE GENOMIC DNA]</scope>
    <source>
        <strain evidence="5">B95-8</strain>
        <tissue evidence="5">Cell line</tissue>
    </source>
</reference>
<feature type="compositionally biased region" description="Low complexity" evidence="3">
    <location>
        <begin position="420"/>
        <end position="443"/>
    </location>
</feature>
<feature type="region of interest" description="Disordered" evidence="3">
    <location>
        <begin position="420"/>
        <end position="445"/>
    </location>
</feature>
<protein>
    <submittedName>
        <fullName evidence="5">Amino acid permease</fullName>
    </submittedName>
</protein>
<dbReference type="Pfam" id="PF12114">
    <property type="entry name" value="Period_C"/>
    <property type="match status" value="1"/>
</dbReference>
<evidence type="ECO:0000256" key="2">
    <source>
        <dbReference type="ARBA" id="ARBA00023242"/>
    </source>
</evidence>
<evidence type="ECO:0000313" key="6">
    <source>
        <dbReference type="Proteomes" id="UP001266305"/>
    </source>
</evidence>
<dbReference type="PANTHER" id="PTHR11269:SF8">
    <property type="entry name" value="PERIOD CIRCADIAN PROTEIN HOMOLOG 1"/>
    <property type="match status" value="1"/>
</dbReference>
<sequence>MPSPASITRYLESCNIPSTTKRKCASSSSYTTSSASDDDKQRTCPVPVGTKKDPPSAVLSGEGATPRKEPVVGGTLSPLTLANKAESVVSATSQCSFSSTIVHVGDKKLPESDIIMMEDLPGLAPGPAPSPAPSPTVAPDPAPDAYRPVGLTKAVLSLHTQKEEQAFLSRFRDLGRLRGLDSSSTAPSAPGLDCRGGPRLVLLLALPRDWPFASFSSLGVWAAATGGQPGGMALGQAGGGAVFQAATTALHPTAADTTADPKPSAHATTRTPGLKPPAMSHTPHLYHPRPPGPRHQPLPPSQRPPHGPDSPLFNSRCSSPLQLNLLQLEEPPRAEGAAIAGGPGSSAGPPPPNEKAAEPEARLLTSLSAWPYYHEVGSRDHLGWMSLCARPVEVTESSNQDALSGSSDLLELLLQEDSRSGTGSAASGSLGSGLGSSQSSHTSKYFGSIDSSEAEAGAARAEAEPGDQVIKYVLQDPIWLLMANADQRVMMTYQVPSRDMTSVLKQDRERLRAMQKQQPRFSEDQRRELGAVHSWVRKGQLPRALDVMVQLCRLLLLGSTFQEAQLGWGGKLGMQVSACVDCGSSTQDPGHPDDPLFELDGLGLEPMEEGGGEQGSSGGGSGEGEGCEEARAQVGAKASSSQDLAMEEEEEGRSSASPALPTAGNGAS</sequence>
<feature type="compositionally biased region" description="Pro residues" evidence="3">
    <location>
        <begin position="124"/>
        <end position="142"/>
    </location>
</feature>
<evidence type="ECO:0000256" key="1">
    <source>
        <dbReference type="ARBA" id="ARBA00004123"/>
    </source>
</evidence>
<feature type="compositionally biased region" description="Gly residues" evidence="3">
    <location>
        <begin position="612"/>
        <end position="624"/>
    </location>
</feature>
<feature type="region of interest" description="Disordered" evidence="3">
    <location>
        <begin position="335"/>
        <end position="359"/>
    </location>
</feature>
<accession>A0ABQ9VRH7</accession>
<keyword evidence="2" id="KW-0539">Nucleus</keyword>
<feature type="compositionally biased region" description="Low complexity" evidence="3">
    <location>
        <begin position="25"/>
        <end position="35"/>
    </location>
</feature>
<dbReference type="InterPro" id="IPR022728">
    <property type="entry name" value="Period_circadian-like_C"/>
</dbReference>
<feature type="region of interest" description="Disordered" evidence="3">
    <location>
        <begin position="583"/>
        <end position="668"/>
    </location>
</feature>
<comment type="subcellular location">
    <subcellularLocation>
        <location evidence="1">Nucleus</location>
    </subcellularLocation>
</comment>
<feature type="compositionally biased region" description="Pro residues" evidence="3">
    <location>
        <begin position="288"/>
        <end position="308"/>
    </location>
</feature>
<feature type="region of interest" description="Disordered" evidence="3">
    <location>
        <begin position="254"/>
        <end position="317"/>
    </location>
</feature>
<evidence type="ECO:0000256" key="3">
    <source>
        <dbReference type="SAM" id="MobiDB-lite"/>
    </source>
</evidence>
<dbReference type="Proteomes" id="UP001266305">
    <property type="component" value="Unassembled WGS sequence"/>
</dbReference>
<organism evidence="5 6">
    <name type="scientific">Saguinus oedipus</name>
    <name type="common">Cotton-top tamarin</name>
    <name type="synonym">Oedipomidas oedipus</name>
    <dbReference type="NCBI Taxonomy" id="9490"/>
    <lineage>
        <taxon>Eukaryota</taxon>
        <taxon>Metazoa</taxon>
        <taxon>Chordata</taxon>
        <taxon>Craniata</taxon>
        <taxon>Vertebrata</taxon>
        <taxon>Euteleostomi</taxon>
        <taxon>Mammalia</taxon>
        <taxon>Eutheria</taxon>
        <taxon>Euarchontoglires</taxon>
        <taxon>Primates</taxon>
        <taxon>Haplorrhini</taxon>
        <taxon>Platyrrhini</taxon>
        <taxon>Cebidae</taxon>
        <taxon>Callitrichinae</taxon>
        <taxon>Saguinus</taxon>
    </lineage>
</organism>
<dbReference type="InterPro" id="IPR050760">
    <property type="entry name" value="Period_circadian_regulator"/>
</dbReference>
<proteinExistence type="predicted"/>
<evidence type="ECO:0000313" key="5">
    <source>
        <dbReference type="EMBL" id="KAK2111188.1"/>
    </source>
</evidence>
<name>A0ABQ9VRH7_SAGOE</name>
<feature type="region of interest" description="Disordered" evidence="3">
    <location>
        <begin position="121"/>
        <end position="142"/>
    </location>
</feature>
<evidence type="ECO:0000259" key="4">
    <source>
        <dbReference type="Pfam" id="PF12114"/>
    </source>
</evidence>
<dbReference type="EMBL" id="JASSZA010000005">
    <property type="protein sequence ID" value="KAK2111188.1"/>
    <property type="molecule type" value="Genomic_DNA"/>
</dbReference>
<feature type="domain" description="Period circadian-like C-terminal" evidence="4">
    <location>
        <begin position="399"/>
        <end position="548"/>
    </location>
</feature>
<feature type="region of interest" description="Disordered" evidence="3">
    <location>
        <begin position="20"/>
        <end position="72"/>
    </location>
</feature>
<keyword evidence="6" id="KW-1185">Reference proteome</keyword>
<comment type="caution">
    <text evidence="5">The sequence shown here is derived from an EMBL/GenBank/DDBJ whole genome shotgun (WGS) entry which is preliminary data.</text>
</comment>
<gene>
    <name evidence="5" type="primary">PER1_2</name>
    <name evidence="5" type="ORF">P7K49_010934</name>
</gene>